<dbReference type="Gene3D" id="1.10.10.10">
    <property type="entry name" value="Winged helix-like DNA-binding domain superfamily/Winged helix DNA-binding domain"/>
    <property type="match status" value="1"/>
</dbReference>
<evidence type="ECO:0000259" key="2">
    <source>
        <dbReference type="SMART" id="SM00049"/>
    </source>
</evidence>
<dbReference type="Proteomes" id="UP001454036">
    <property type="component" value="Unassembled WGS sequence"/>
</dbReference>
<feature type="compositionally biased region" description="Basic and acidic residues" evidence="1">
    <location>
        <begin position="1"/>
        <end position="16"/>
    </location>
</feature>
<dbReference type="PANTHER" id="PTHR46361">
    <property type="entry name" value="ELECTRON CARRIER/ PROTEIN DISULFIDE OXIDOREDUCTASE"/>
    <property type="match status" value="1"/>
</dbReference>
<organism evidence="3 4">
    <name type="scientific">Lithospermum erythrorhizon</name>
    <name type="common">Purple gromwell</name>
    <name type="synonym">Lithospermum officinale var. erythrorhizon</name>
    <dbReference type="NCBI Taxonomy" id="34254"/>
    <lineage>
        <taxon>Eukaryota</taxon>
        <taxon>Viridiplantae</taxon>
        <taxon>Streptophyta</taxon>
        <taxon>Embryophyta</taxon>
        <taxon>Tracheophyta</taxon>
        <taxon>Spermatophyta</taxon>
        <taxon>Magnoliopsida</taxon>
        <taxon>eudicotyledons</taxon>
        <taxon>Gunneridae</taxon>
        <taxon>Pentapetalae</taxon>
        <taxon>asterids</taxon>
        <taxon>lamiids</taxon>
        <taxon>Boraginales</taxon>
        <taxon>Boraginaceae</taxon>
        <taxon>Boraginoideae</taxon>
        <taxon>Lithospermeae</taxon>
        <taxon>Lithospermum</taxon>
    </lineage>
</organism>
<dbReference type="Pfam" id="PF00462">
    <property type="entry name" value="Glutaredoxin"/>
    <property type="match status" value="1"/>
</dbReference>
<protein>
    <recommendedName>
        <fullName evidence="2">DEP domain-containing protein</fullName>
    </recommendedName>
</protein>
<dbReference type="Pfam" id="PF04784">
    <property type="entry name" value="DUF547"/>
    <property type="match status" value="1"/>
</dbReference>
<dbReference type="InterPro" id="IPR000591">
    <property type="entry name" value="DEP_dom"/>
</dbReference>
<dbReference type="InterPro" id="IPR006869">
    <property type="entry name" value="DUF547"/>
</dbReference>
<evidence type="ECO:0000313" key="4">
    <source>
        <dbReference type="Proteomes" id="UP001454036"/>
    </source>
</evidence>
<accession>A0AAV3NHW0</accession>
<evidence type="ECO:0000256" key="1">
    <source>
        <dbReference type="SAM" id="MobiDB-lite"/>
    </source>
</evidence>
<dbReference type="PROSITE" id="PS51354">
    <property type="entry name" value="GLUTAREDOXIN_2"/>
    <property type="match status" value="1"/>
</dbReference>
<dbReference type="Pfam" id="PF00610">
    <property type="entry name" value="DEP"/>
    <property type="match status" value="1"/>
</dbReference>
<feature type="region of interest" description="Disordered" evidence="1">
    <location>
        <begin position="1"/>
        <end position="36"/>
    </location>
</feature>
<dbReference type="InterPro" id="IPR036249">
    <property type="entry name" value="Thioredoxin-like_sf"/>
</dbReference>
<dbReference type="GO" id="GO:0035556">
    <property type="term" value="P:intracellular signal transduction"/>
    <property type="evidence" value="ECO:0007669"/>
    <property type="project" value="InterPro"/>
</dbReference>
<dbReference type="InterPro" id="IPR002109">
    <property type="entry name" value="Glutaredoxin"/>
</dbReference>
<dbReference type="SUPFAM" id="SSF52833">
    <property type="entry name" value="Thioredoxin-like"/>
    <property type="match status" value="1"/>
</dbReference>
<dbReference type="InterPro" id="IPR036388">
    <property type="entry name" value="WH-like_DNA-bd_sf"/>
</dbReference>
<proteinExistence type="predicted"/>
<dbReference type="PANTHER" id="PTHR46361:SF1">
    <property type="entry name" value="F26K24.21 PROTEIN"/>
    <property type="match status" value="1"/>
</dbReference>
<dbReference type="SUPFAM" id="SSF46785">
    <property type="entry name" value="Winged helix' DNA-binding domain"/>
    <property type="match status" value="1"/>
</dbReference>
<keyword evidence="4" id="KW-1185">Reference proteome</keyword>
<name>A0AAV3NHW0_LITER</name>
<evidence type="ECO:0000313" key="3">
    <source>
        <dbReference type="EMBL" id="GAA0138754.1"/>
    </source>
</evidence>
<sequence length="591" mass="67793">MELEKENDIKNVEQSDKLNTLNATTSDEDWQLNDNDSPPLVVQPNPLLPKPEVPKGMINPPISSSKSAKITSRIPSFKKFILDKSQSLSSAITNRFSNEADFGKITEIRLSDVKVIVNFDRNEERFRGRVSFYSRSNCRDCTAVRRFLRDRKLNYVEINVDVFPLREKELIRRTGTSIVPQVFFNEKLIGGLVVLNSLRNGGMLEKKMEEILSAKCPESAPKSAVYGVDDEEDGVDEMVAIVRVLRQKLPIQDRLTRMKLAKNCFSGADLVEHLDCARKKAVTIGKELARRHFIHHVFHENEFEDGNHFYRFLEHEPFIPKCYNFRGSVNDVEPKDASILSQTLSKLMTAILESYASDDRHHVNYVGISNSEEFRRYLSLVQCFQRVDLSTLSVNEKLAFFLNLYNAMIIHAVIRIGHPGDSMDRRRTFFSDFLYIIGGYPYSLSTVKNGILRGNRRAPFSLMKPLSSGDKRLELAFPKVNLLIHFALCHASKSSPAVKFFTHQNVESDLRHVAREYFQREDALQVDLAKRTVYLTRIIKWYSMDFGRDNDILKWLINYVDSTKAGLLTHLLGDGGSINIVYQNFDWSLNS</sequence>
<comment type="caution">
    <text evidence="3">The sequence shown here is derived from an EMBL/GenBank/DDBJ whole genome shotgun (WGS) entry which is preliminary data.</text>
</comment>
<dbReference type="AlphaFoldDB" id="A0AAV3NHW0"/>
<dbReference type="InterPro" id="IPR036390">
    <property type="entry name" value="WH_DNA-bd_sf"/>
</dbReference>
<gene>
    <name evidence="3" type="ORF">LIER_00439</name>
</gene>
<reference evidence="3 4" key="1">
    <citation type="submission" date="2024-01" db="EMBL/GenBank/DDBJ databases">
        <title>The complete chloroplast genome sequence of Lithospermum erythrorhizon: insights into the phylogenetic relationship among Boraginaceae species and the maternal lineages of purple gromwells.</title>
        <authorList>
            <person name="Okada T."/>
            <person name="Watanabe K."/>
        </authorList>
    </citation>
    <scope>NUCLEOTIDE SEQUENCE [LARGE SCALE GENOMIC DNA]</scope>
</reference>
<dbReference type="EMBL" id="BAABME010000034">
    <property type="protein sequence ID" value="GAA0138754.1"/>
    <property type="molecule type" value="Genomic_DNA"/>
</dbReference>
<dbReference type="SMART" id="SM00049">
    <property type="entry name" value="DEP"/>
    <property type="match status" value="1"/>
</dbReference>
<dbReference type="Gene3D" id="3.40.30.10">
    <property type="entry name" value="Glutaredoxin"/>
    <property type="match status" value="1"/>
</dbReference>
<dbReference type="CDD" id="cd04371">
    <property type="entry name" value="DEP"/>
    <property type="match status" value="1"/>
</dbReference>
<feature type="domain" description="DEP" evidence="2">
    <location>
        <begin position="245"/>
        <end position="314"/>
    </location>
</feature>